<dbReference type="PANTHER" id="PTHR15910:SF1">
    <property type="entry name" value="ARCHAEMETZINCIN-2"/>
    <property type="match status" value="1"/>
</dbReference>
<dbReference type="GO" id="GO:0008270">
    <property type="term" value="F:zinc ion binding"/>
    <property type="evidence" value="ECO:0007669"/>
    <property type="project" value="InterPro"/>
</dbReference>
<dbReference type="Proteomes" id="UP001144372">
    <property type="component" value="Unassembled WGS sequence"/>
</dbReference>
<keyword evidence="5" id="KW-0862">Zinc</keyword>
<dbReference type="EMBL" id="BSDR01000001">
    <property type="protein sequence ID" value="GLI33926.1"/>
    <property type="molecule type" value="Genomic_DNA"/>
</dbReference>
<dbReference type="AlphaFoldDB" id="A0A9W6D5U8"/>
<reference evidence="7" key="1">
    <citation type="submission" date="2022-12" db="EMBL/GenBank/DDBJ databases">
        <title>Reference genome sequencing for broad-spectrum identification of bacterial and archaeal isolates by mass spectrometry.</title>
        <authorList>
            <person name="Sekiguchi Y."/>
            <person name="Tourlousse D.M."/>
        </authorList>
    </citation>
    <scope>NUCLEOTIDE SEQUENCE</scope>
    <source>
        <strain evidence="7">ASRB1</strain>
    </source>
</reference>
<dbReference type="GO" id="GO:0008237">
    <property type="term" value="F:metallopeptidase activity"/>
    <property type="evidence" value="ECO:0007669"/>
    <property type="project" value="UniProtKB-KW"/>
</dbReference>
<dbReference type="CDD" id="cd11375">
    <property type="entry name" value="Peptidase_M54"/>
    <property type="match status" value="1"/>
</dbReference>
<gene>
    <name evidence="7" type="ORF">DAMNIGENAA_13590</name>
</gene>
<evidence type="ECO:0000256" key="2">
    <source>
        <dbReference type="ARBA" id="ARBA00022670"/>
    </source>
</evidence>
<organism evidence="7 8">
    <name type="scientific">Desulforhabdus amnigena</name>
    <dbReference type="NCBI Taxonomy" id="40218"/>
    <lineage>
        <taxon>Bacteria</taxon>
        <taxon>Pseudomonadati</taxon>
        <taxon>Thermodesulfobacteriota</taxon>
        <taxon>Syntrophobacteria</taxon>
        <taxon>Syntrophobacterales</taxon>
        <taxon>Syntrophobacteraceae</taxon>
        <taxon>Desulforhabdus</taxon>
    </lineage>
</organism>
<accession>A0A9W6D5U8</accession>
<keyword evidence="8" id="KW-1185">Reference proteome</keyword>
<evidence type="ECO:0000256" key="1">
    <source>
        <dbReference type="ARBA" id="ARBA00001947"/>
    </source>
</evidence>
<keyword evidence="2" id="KW-0645">Protease</keyword>
<keyword evidence="6" id="KW-0482">Metalloprotease</keyword>
<dbReference type="InterPro" id="IPR012962">
    <property type="entry name" value="Pept_M54_archaemetzincn"/>
</dbReference>
<evidence type="ECO:0000256" key="4">
    <source>
        <dbReference type="ARBA" id="ARBA00022801"/>
    </source>
</evidence>
<dbReference type="InterPro" id="IPR012091">
    <property type="entry name" value="Pept_M54_archaemetzncn_arc/bac"/>
</dbReference>
<keyword evidence="4" id="KW-0378">Hydrolase</keyword>
<evidence type="ECO:0000313" key="8">
    <source>
        <dbReference type="Proteomes" id="UP001144372"/>
    </source>
</evidence>
<dbReference type="InterPro" id="IPR024079">
    <property type="entry name" value="MetalloPept_cat_dom_sf"/>
</dbReference>
<dbReference type="NCBIfam" id="NF033823">
    <property type="entry name" value="archmetzin"/>
    <property type="match status" value="1"/>
</dbReference>
<dbReference type="SUPFAM" id="SSF55486">
    <property type="entry name" value="Metalloproteases ('zincins'), catalytic domain"/>
    <property type="match status" value="1"/>
</dbReference>
<evidence type="ECO:0000256" key="6">
    <source>
        <dbReference type="ARBA" id="ARBA00023049"/>
    </source>
</evidence>
<name>A0A9W6D5U8_9BACT</name>
<evidence type="ECO:0000256" key="5">
    <source>
        <dbReference type="ARBA" id="ARBA00022833"/>
    </source>
</evidence>
<dbReference type="Gene3D" id="3.40.390.10">
    <property type="entry name" value="Collagenase (Catalytic Domain)"/>
    <property type="match status" value="1"/>
</dbReference>
<comment type="cofactor">
    <cofactor evidence="1">
        <name>Zn(2+)</name>
        <dbReference type="ChEBI" id="CHEBI:29105"/>
    </cofactor>
</comment>
<dbReference type="PANTHER" id="PTHR15910">
    <property type="entry name" value="ARCHAEMETZINCIN"/>
    <property type="match status" value="1"/>
</dbReference>
<comment type="caution">
    <text evidence="7">The sequence shown here is derived from an EMBL/GenBank/DDBJ whole genome shotgun (WGS) entry which is preliminary data.</text>
</comment>
<evidence type="ECO:0000313" key="7">
    <source>
        <dbReference type="EMBL" id="GLI33926.1"/>
    </source>
</evidence>
<proteinExistence type="predicted"/>
<evidence type="ECO:0000256" key="3">
    <source>
        <dbReference type="ARBA" id="ARBA00022723"/>
    </source>
</evidence>
<protein>
    <submittedName>
        <fullName evidence="7">Peptidase</fullName>
    </submittedName>
</protein>
<dbReference type="PIRSF" id="PIRSF005785">
    <property type="entry name" value="Zn-prot_arch"/>
    <property type="match status" value="1"/>
</dbReference>
<dbReference type="GO" id="GO:0006508">
    <property type="term" value="P:proteolysis"/>
    <property type="evidence" value="ECO:0007669"/>
    <property type="project" value="UniProtKB-KW"/>
</dbReference>
<dbReference type="Pfam" id="PF07998">
    <property type="entry name" value="Peptidase_M54"/>
    <property type="match status" value="1"/>
</dbReference>
<keyword evidence="3" id="KW-0479">Metal-binding</keyword>
<sequence length="187" mass="20938">MSTFWSRSIFATMQGTIWLYFTADVEHPVVELLESRLAGFFPCTVRLGEQIGLPKNAFVPSRGQYRASLVLQRLRELGPSGDFRLAIIGADLFEAGLNFVFGQADVLHRCAVISLKRLHMEYPGRPLTRGVFCHRVLTEAVHEIGHLAGLGHCPDPTCVMHFSNSLIDTDRKGPGFCKNCRSLFYKP</sequence>